<reference evidence="2 3" key="1">
    <citation type="journal article" date="2024" name="J Genomics">
        <title>Draft genome sequencing and assembly of Favolaschia claudopus CIRM-BRFM 2984 isolated from oak limbs.</title>
        <authorList>
            <person name="Navarro D."/>
            <person name="Drula E."/>
            <person name="Chaduli D."/>
            <person name="Cazenave R."/>
            <person name="Ahrendt S."/>
            <person name="Wang J."/>
            <person name="Lipzen A."/>
            <person name="Daum C."/>
            <person name="Barry K."/>
            <person name="Grigoriev I.V."/>
            <person name="Favel A."/>
            <person name="Rosso M.N."/>
            <person name="Martin F."/>
        </authorList>
    </citation>
    <scope>NUCLEOTIDE SEQUENCE [LARGE SCALE GENOMIC DNA]</scope>
    <source>
        <strain evidence="2 3">CIRM-BRFM 2984</strain>
    </source>
</reference>
<dbReference type="InterPro" id="IPR036047">
    <property type="entry name" value="F-box-like_dom_sf"/>
</dbReference>
<dbReference type="EMBL" id="JAWWNJ010000004">
    <property type="protein sequence ID" value="KAK7057914.1"/>
    <property type="molecule type" value="Genomic_DNA"/>
</dbReference>
<feature type="region of interest" description="Disordered" evidence="1">
    <location>
        <begin position="1"/>
        <end position="20"/>
    </location>
</feature>
<gene>
    <name evidence="2" type="ORF">R3P38DRAFT_1189516</name>
</gene>
<dbReference type="SUPFAM" id="SSF81383">
    <property type="entry name" value="F-box domain"/>
    <property type="match status" value="1"/>
</dbReference>
<evidence type="ECO:0000256" key="1">
    <source>
        <dbReference type="SAM" id="MobiDB-lite"/>
    </source>
</evidence>
<dbReference type="InterPro" id="IPR032675">
    <property type="entry name" value="LRR_dom_sf"/>
</dbReference>
<evidence type="ECO:0008006" key="4">
    <source>
        <dbReference type="Google" id="ProtNLM"/>
    </source>
</evidence>
<dbReference type="SUPFAM" id="SSF52047">
    <property type="entry name" value="RNI-like"/>
    <property type="match status" value="1"/>
</dbReference>
<keyword evidence="3" id="KW-1185">Reference proteome</keyword>
<dbReference type="Gene3D" id="3.80.10.10">
    <property type="entry name" value="Ribonuclease Inhibitor"/>
    <property type="match status" value="2"/>
</dbReference>
<evidence type="ECO:0000313" key="3">
    <source>
        <dbReference type="Proteomes" id="UP001362999"/>
    </source>
</evidence>
<comment type="caution">
    <text evidence="2">The sequence shown here is derived from an EMBL/GenBank/DDBJ whole genome shotgun (WGS) entry which is preliminary data.</text>
</comment>
<protein>
    <recommendedName>
        <fullName evidence="4">F-box domain-containing protein</fullName>
    </recommendedName>
</protein>
<name>A0AAW0E301_9AGAR</name>
<accession>A0AAW0E301</accession>
<evidence type="ECO:0000313" key="2">
    <source>
        <dbReference type="EMBL" id="KAK7057914.1"/>
    </source>
</evidence>
<proteinExistence type="predicted"/>
<dbReference type="Proteomes" id="UP001362999">
    <property type="component" value="Unassembled WGS sequence"/>
</dbReference>
<organism evidence="2 3">
    <name type="scientific">Favolaschia claudopus</name>
    <dbReference type="NCBI Taxonomy" id="2862362"/>
    <lineage>
        <taxon>Eukaryota</taxon>
        <taxon>Fungi</taxon>
        <taxon>Dikarya</taxon>
        <taxon>Basidiomycota</taxon>
        <taxon>Agaricomycotina</taxon>
        <taxon>Agaricomycetes</taxon>
        <taxon>Agaricomycetidae</taxon>
        <taxon>Agaricales</taxon>
        <taxon>Marasmiineae</taxon>
        <taxon>Mycenaceae</taxon>
        <taxon>Favolaschia</taxon>
    </lineage>
</organism>
<dbReference type="AlphaFoldDB" id="A0AAW0E301"/>
<sequence>MSSSPGSPSIDDDQSDLRRVGDSSPLLVEDDWDYEDVLAQTTEHTHRALRWREGSEENVDFTDFLGPSTSMEETNSYSYHSLLVGLRASLREARNIPIEAFERGLIALDTLEEVFRLNNRNAYSSRAQDHGDTGPELESEYEVSRIEEGLPVFPAAGIDSAEADSVNGIDASIDAIVLRRHHATMAKRVAEIDCEMATIDAKLESLRPPVLQAAIAEARRQEEIQARLQSEARARCRQLEVQRADDSKVAKDKKELNIRHRDLLLLRKTYTYIVTPEAYRSAPIRRIPDDILLEILLAVKSDEPTRVGSRDDWWVLMEVCSRWRHAVCSHPRFWSTFTLPLFGKESSVNLLRVALERCRTSTLSVVVLNNSAQFASLEGGYAIAKRKLSLLTERAEKITNLRFRGQQNIHPLPSFSAFRNRLPHLELLGFTHLWPLFADAFSSAPSLRTLELDRSADLLEMKIPLPIAQIAHIRFNQSASGFNLSPVHDALSMVTIQTEPSYPVVSTTTVRPRQPPALKQLTTWRVEFPAQQRRETPWYQIEHPPPPPPDTAVNFFARFHTPALRSLHLTRLSNVQGVVDLLKRSVCPLMELVVEEASFSGGDLGKLLRAVPTLCRLDVVSGCVELLDDDILRELGGAEVVPCLTELRVDGSYNFSTDSLVRMVQDRCRPATIAVKQLTRLDLTLRDRVMSKEEEQVLRGLEGLHFTATTTVME</sequence>